<comment type="caution">
    <text evidence="1">The sequence shown here is derived from an EMBL/GenBank/DDBJ whole genome shotgun (WGS) entry which is preliminary data.</text>
</comment>
<evidence type="ECO:0000313" key="2">
    <source>
        <dbReference type="Proteomes" id="UP001464555"/>
    </source>
</evidence>
<dbReference type="RefSeq" id="WP_341697518.1">
    <property type="nucleotide sequence ID" value="NZ_JBBYHR010000007.1"/>
</dbReference>
<sequence length="162" mass="19361">MTNKPLSYIEVYFSCCFYEVFPDEGSSWETNLDGSEISAILDILEIPFDKNTIVQKYYSSNDTEVFHSEKDRNVFSYFDLEKSEDDQNDMFFLGFRLNIDDEPKVFPKIMEVFKQLNTCSALSYDRFNRALYNKVFNANFYFYNNNYSDSKRKMNHHNFVKQ</sequence>
<accession>A0ABU9HYG2</accession>
<reference evidence="1 2" key="1">
    <citation type="submission" date="2024-04" db="EMBL/GenBank/DDBJ databases">
        <title>Flavobacterium sp. DGU11 16S ribosomal RNA gene Genome sequencing and assembly.</title>
        <authorList>
            <person name="Park S."/>
        </authorList>
    </citation>
    <scope>NUCLEOTIDE SEQUENCE [LARGE SCALE GENOMIC DNA]</scope>
    <source>
        <strain evidence="1 2">DGU11</strain>
    </source>
</reference>
<protein>
    <submittedName>
        <fullName evidence="1">Uncharacterized protein</fullName>
    </submittedName>
</protein>
<gene>
    <name evidence="1" type="ORF">AAEO56_13090</name>
</gene>
<keyword evidence="2" id="KW-1185">Reference proteome</keyword>
<organism evidence="1 2">
    <name type="scientific">Flavobacterium arundinis</name>
    <dbReference type="NCBI Taxonomy" id="3139143"/>
    <lineage>
        <taxon>Bacteria</taxon>
        <taxon>Pseudomonadati</taxon>
        <taxon>Bacteroidota</taxon>
        <taxon>Flavobacteriia</taxon>
        <taxon>Flavobacteriales</taxon>
        <taxon>Flavobacteriaceae</taxon>
        <taxon>Flavobacterium</taxon>
    </lineage>
</organism>
<dbReference type="Proteomes" id="UP001464555">
    <property type="component" value="Unassembled WGS sequence"/>
</dbReference>
<dbReference type="EMBL" id="JBBYHR010000007">
    <property type="protein sequence ID" value="MEL1245205.1"/>
    <property type="molecule type" value="Genomic_DNA"/>
</dbReference>
<name>A0ABU9HYG2_9FLAO</name>
<evidence type="ECO:0000313" key="1">
    <source>
        <dbReference type="EMBL" id="MEL1245205.1"/>
    </source>
</evidence>
<proteinExistence type="predicted"/>